<keyword evidence="5" id="KW-0547">Nucleotide-binding</keyword>
<dbReference type="PROSITE" id="PS51192">
    <property type="entry name" value="HELICASE_ATP_BIND_1"/>
    <property type="match status" value="1"/>
</dbReference>
<feature type="domain" description="Helicase C-terminal" evidence="4">
    <location>
        <begin position="1240"/>
        <end position="1401"/>
    </location>
</feature>
<dbReference type="InterPro" id="IPR027417">
    <property type="entry name" value="P-loop_NTPase"/>
</dbReference>
<dbReference type="CDD" id="cd18012">
    <property type="entry name" value="DEXQc_arch_SWI2_SNF2"/>
    <property type="match status" value="1"/>
</dbReference>
<dbReference type="InterPro" id="IPR049730">
    <property type="entry name" value="SNF2/RAD54-like_C"/>
</dbReference>
<dbReference type="EMBL" id="JABAIL010000007">
    <property type="protein sequence ID" value="NLR93573.1"/>
    <property type="molecule type" value="Genomic_DNA"/>
</dbReference>
<keyword evidence="1" id="KW-0378">Hydrolase</keyword>
<dbReference type="GO" id="GO:0005524">
    <property type="term" value="F:ATP binding"/>
    <property type="evidence" value="ECO:0007669"/>
    <property type="project" value="InterPro"/>
</dbReference>
<evidence type="ECO:0000259" key="3">
    <source>
        <dbReference type="PROSITE" id="PS51192"/>
    </source>
</evidence>
<dbReference type="InterPro" id="IPR014001">
    <property type="entry name" value="Helicase_ATP-bd"/>
</dbReference>
<dbReference type="SMART" id="SM00487">
    <property type="entry name" value="DEXDc"/>
    <property type="match status" value="1"/>
</dbReference>
<feature type="coiled-coil region" evidence="2">
    <location>
        <begin position="471"/>
        <end position="501"/>
    </location>
</feature>
<keyword evidence="6" id="KW-1185">Reference proteome</keyword>
<evidence type="ECO:0000256" key="1">
    <source>
        <dbReference type="ARBA" id="ARBA00022801"/>
    </source>
</evidence>
<dbReference type="InterPro" id="IPR001650">
    <property type="entry name" value="Helicase_C-like"/>
</dbReference>
<reference evidence="5 6" key="1">
    <citation type="submission" date="2020-04" db="EMBL/GenBank/DDBJ databases">
        <title>Flammeovirga sp. SR4, a novel species isolated from seawater.</title>
        <authorList>
            <person name="Wang X."/>
        </authorList>
    </citation>
    <scope>NUCLEOTIDE SEQUENCE [LARGE SCALE GENOMIC DNA]</scope>
    <source>
        <strain evidence="5 6">SR4</strain>
    </source>
</reference>
<evidence type="ECO:0000313" key="5">
    <source>
        <dbReference type="EMBL" id="NLR93573.1"/>
    </source>
</evidence>
<evidence type="ECO:0000313" key="6">
    <source>
        <dbReference type="Proteomes" id="UP000585050"/>
    </source>
</evidence>
<dbReference type="SUPFAM" id="SSF52540">
    <property type="entry name" value="P-loop containing nucleoside triphosphate hydrolases"/>
    <property type="match status" value="2"/>
</dbReference>
<comment type="caution">
    <text evidence="5">The sequence shown here is derived from an EMBL/GenBank/DDBJ whole genome shotgun (WGS) entry which is preliminary data.</text>
</comment>
<organism evidence="5 6">
    <name type="scientific">Flammeovirga agarivorans</name>
    <dbReference type="NCBI Taxonomy" id="2726742"/>
    <lineage>
        <taxon>Bacteria</taxon>
        <taxon>Pseudomonadati</taxon>
        <taxon>Bacteroidota</taxon>
        <taxon>Cytophagia</taxon>
        <taxon>Cytophagales</taxon>
        <taxon>Flammeovirgaceae</taxon>
        <taxon>Flammeovirga</taxon>
    </lineage>
</organism>
<keyword evidence="5" id="KW-0347">Helicase</keyword>
<dbReference type="PANTHER" id="PTHR10799">
    <property type="entry name" value="SNF2/RAD54 HELICASE FAMILY"/>
    <property type="match status" value="1"/>
</dbReference>
<dbReference type="SMART" id="SM00490">
    <property type="entry name" value="HELICc"/>
    <property type="match status" value="1"/>
</dbReference>
<protein>
    <submittedName>
        <fullName evidence="5">DEAD/DEAH box helicase</fullName>
    </submittedName>
</protein>
<dbReference type="Gene3D" id="3.40.50.10810">
    <property type="entry name" value="Tandem AAA-ATPase domain"/>
    <property type="match status" value="1"/>
</dbReference>
<keyword evidence="2" id="KW-0175">Coiled coil</keyword>
<evidence type="ECO:0000256" key="2">
    <source>
        <dbReference type="SAM" id="Coils"/>
    </source>
</evidence>
<accession>A0A7X8XXY2</accession>
<gene>
    <name evidence="5" type="ORF">HGP29_20410</name>
</gene>
<name>A0A7X8XXY2_9BACT</name>
<dbReference type="InterPro" id="IPR038718">
    <property type="entry name" value="SNF2-like_sf"/>
</dbReference>
<dbReference type="RefSeq" id="WP_168884288.1">
    <property type="nucleotide sequence ID" value="NZ_JABAIL010000007.1"/>
</dbReference>
<dbReference type="GO" id="GO:0016787">
    <property type="term" value="F:hydrolase activity"/>
    <property type="evidence" value="ECO:0007669"/>
    <property type="project" value="UniProtKB-KW"/>
</dbReference>
<feature type="domain" description="Helicase ATP-binding" evidence="3">
    <location>
        <begin position="957"/>
        <end position="1114"/>
    </location>
</feature>
<dbReference type="Proteomes" id="UP000585050">
    <property type="component" value="Unassembled WGS sequence"/>
</dbReference>
<dbReference type="GO" id="GO:0004386">
    <property type="term" value="F:helicase activity"/>
    <property type="evidence" value="ECO:0007669"/>
    <property type="project" value="UniProtKB-KW"/>
</dbReference>
<dbReference type="PROSITE" id="PS51194">
    <property type="entry name" value="HELICASE_CTER"/>
    <property type="match status" value="1"/>
</dbReference>
<dbReference type="Gene3D" id="3.40.50.300">
    <property type="entry name" value="P-loop containing nucleotide triphosphate hydrolases"/>
    <property type="match status" value="1"/>
</dbReference>
<dbReference type="Pfam" id="PF00176">
    <property type="entry name" value="SNF2-rel_dom"/>
    <property type="match status" value="1"/>
</dbReference>
<dbReference type="Pfam" id="PF00271">
    <property type="entry name" value="Helicase_C"/>
    <property type="match status" value="1"/>
</dbReference>
<evidence type="ECO:0000259" key="4">
    <source>
        <dbReference type="PROSITE" id="PS51194"/>
    </source>
</evidence>
<proteinExistence type="predicted"/>
<sequence>MFFSLDNYSSIDQKLAVFSDKEKLQIATIYTCSGYKGEPRNVILEVLERLFYLSETKSKVKKIVFSFFDTLEGEGLLHSFEYRQTKYYHTVDLESFVWGVIYIKKHAPHGSFIEKLSDTFPPYEHSFGRSVYKPENSVRDLMLGNSQLSEIIFMNIFQNKAGHFDYITTLLLGVFSVYKAGFDKGEWLNEIPEKRLHEMVEYFLADFFDAKVDIQLFRNAITFLPSNAHVIYNFELLDFILRGDVDTALQKITSHHLDKKYVGLGHFIRKGNGKALPNFLEAIGVKDLSKDAKKKSSKSWQFLSNSLEFIFSAIILKEIPDATSLNRNRYNSALAKKLLINKELLHAQLDLESVFKNKNSLDCYYDKYDLRFKIIEFLEEPNLLNPFSHAYLVWLYIQVFGKEFKLSDHLINPVGGRALKLYRSGFLWYASILAEAFQLAKKFEFDSDIDLEYLMDEDILQLKDILEVSEVEEWEQVLKKIEGLAENFKETNKKKKTTKSESRLLWVVADHRLYVQPMEQTKLKSGIWSKPKKISDRRMLSRSIKGMLDIDNEIFDKAVKAYGRGYFDYDVLEVWKLLPNHPNVVLESDDNVSVIVEKRPLELQITEKGENYKLFFDKDVNIDFPLKRETPTRVILYDVDSNIKSWARNFPTDVIIPKNGKEKLKQVVSSLGQSLIVHSHVEDIKEELPELVADKTLHALLTPRGNNILLELYMKPFKTQPPYVVPGKGKEILVEEVDRERTRVIRQLKEEQEVLHKFYAQRPQLDMTNDGHHAWELTDREETLNALNELQFGDIQPVIEWPKGIRFKLLGKVTGGNVTVNIQSKKRDWFAIGGDVKLNEEVVTSLADLMRQFKNDPNSKYVEIKKDEFIALTDELRRQLTALTSVAIDDDKELRVHRLASYGVLNELTKEALVRSDDTWKNLQEKIEEANQKSFSIPTTLQADLRDYQEEGFQWLSRLASWGGGACLADDMGLGKTIQGLSLMLSKASEGPCLVVAPTSVTFNWVNEARKFAPTFKVHLLSQATKREKVIKEAGPHDLVICSYGLLQSNNKKLIDKDWNIVLLDEAQAIKNKGTKRSKIAMQLQANTRIITTGTPIENNLAELWNLFEFINPGLLGNWESFNKNFVLKISESGEEHHARSAKKVLRRLISPFILRRKKSEVLDELPQKTEQVLTVNFSDDEMTLYEAHRRTALEEIEGIIKKNENKDATLQVLAELTKLRQLCCHPRLIDHTWTVQGNKVKLLLETVHELKEGGHRALIFSQFVGFLHIIKDALDKEGISYQYLDGSTTLSNRKKGIEAFQNGEGDVFLISLKAGGTGLNLTAADYVIHMDPWWNPAVEDQATDRAHRIGQTRPVTVYRMITKDSIEEKMIALHADKRELADDLLSGTSKASKLNTQELLKLLQNNEVLLDV</sequence>
<keyword evidence="5" id="KW-0067">ATP-binding</keyword>
<dbReference type="InterPro" id="IPR000330">
    <property type="entry name" value="SNF2_N"/>
</dbReference>
<dbReference type="CDD" id="cd18793">
    <property type="entry name" value="SF2_C_SNF"/>
    <property type="match status" value="1"/>
</dbReference>